<reference evidence="1 2" key="1">
    <citation type="submission" date="2024-03" db="EMBL/GenBank/DDBJ databases">
        <title>The Acrasis kona genome and developmental transcriptomes reveal deep origins of eukaryotic multicellular pathways.</title>
        <authorList>
            <person name="Sheikh S."/>
            <person name="Fu C.-J."/>
            <person name="Brown M.W."/>
            <person name="Baldauf S.L."/>
        </authorList>
    </citation>
    <scope>NUCLEOTIDE SEQUENCE [LARGE SCALE GENOMIC DNA]</scope>
    <source>
        <strain evidence="1 2">ATCC MYA-3509</strain>
    </source>
</reference>
<dbReference type="Proteomes" id="UP001431209">
    <property type="component" value="Unassembled WGS sequence"/>
</dbReference>
<comment type="caution">
    <text evidence="1">The sequence shown here is derived from an EMBL/GenBank/DDBJ whole genome shotgun (WGS) entry which is preliminary data.</text>
</comment>
<name>A0AAW2YRY5_9EUKA</name>
<organism evidence="1 2">
    <name type="scientific">Acrasis kona</name>
    <dbReference type="NCBI Taxonomy" id="1008807"/>
    <lineage>
        <taxon>Eukaryota</taxon>
        <taxon>Discoba</taxon>
        <taxon>Heterolobosea</taxon>
        <taxon>Tetramitia</taxon>
        <taxon>Eutetramitia</taxon>
        <taxon>Acrasidae</taxon>
        <taxon>Acrasis</taxon>
    </lineage>
</organism>
<evidence type="ECO:0000313" key="1">
    <source>
        <dbReference type="EMBL" id="KAL0479960.1"/>
    </source>
</evidence>
<dbReference type="AlphaFoldDB" id="A0AAW2YRY5"/>
<protein>
    <submittedName>
        <fullName evidence="1">MurB</fullName>
    </submittedName>
</protein>
<gene>
    <name evidence="1" type="ORF">AKO1_007495</name>
</gene>
<accession>A0AAW2YRY5</accession>
<dbReference type="EMBL" id="JAOPGA020000612">
    <property type="protein sequence ID" value="KAL0479960.1"/>
    <property type="molecule type" value="Genomic_DNA"/>
</dbReference>
<proteinExistence type="predicted"/>
<sequence>MRKQPTVLIGKTFNILYKNYRGIVEKRKITVVSTFEGETEYHSGHQQFIKAHCHERNGIRDFAANDVIEFSFVEE</sequence>
<keyword evidence="2" id="KW-1185">Reference proteome</keyword>
<evidence type="ECO:0000313" key="2">
    <source>
        <dbReference type="Proteomes" id="UP001431209"/>
    </source>
</evidence>